<reference evidence="5 6" key="1">
    <citation type="submission" date="2020-08" db="EMBL/GenBank/DDBJ databases">
        <authorList>
            <person name="Newling K."/>
            <person name="Davey J."/>
            <person name="Forrester S."/>
        </authorList>
    </citation>
    <scope>NUCLEOTIDE SEQUENCE [LARGE SCALE GENOMIC DNA]</scope>
    <source>
        <strain evidence="6">Crithidia deanei Carvalho (ATCC PRA-265)</strain>
    </source>
</reference>
<dbReference type="InterPro" id="IPR032675">
    <property type="entry name" value="LRR_dom_sf"/>
</dbReference>
<evidence type="ECO:0000313" key="5">
    <source>
        <dbReference type="EMBL" id="CAD2222507.1"/>
    </source>
</evidence>
<dbReference type="GO" id="GO:0005096">
    <property type="term" value="F:GTPase activator activity"/>
    <property type="evidence" value="ECO:0007669"/>
    <property type="project" value="UniProtKB-KW"/>
</dbReference>
<dbReference type="VEuPathDB" id="TriTrypDB:ADEAN_001005100"/>
<keyword evidence="1" id="KW-0343">GTPase activation</keyword>
<feature type="region of interest" description="Disordered" evidence="4">
    <location>
        <begin position="1"/>
        <end position="29"/>
    </location>
</feature>
<dbReference type="PROSITE" id="PS51450">
    <property type="entry name" value="LRR"/>
    <property type="match status" value="1"/>
</dbReference>
<feature type="region of interest" description="Disordered" evidence="4">
    <location>
        <begin position="390"/>
        <end position="448"/>
    </location>
</feature>
<feature type="compositionally biased region" description="Basic and acidic residues" evidence="4">
    <location>
        <begin position="393"/>
        <end position="404"/>
    </location>
</feature>
<evidence type="ECO:0000256" key="3">
    <source>
        <dbReference type="ARBA" id="ARBA00022737"/>
    </source>
</evidence>
<protein>
    <submittedName>
        <fullName evidence="5">Leucine Rich repeat, putative</fullName>
    </submittedName>
</protein>
<dbReference type="PANTHER" id="PTHR24113">
    <property type="entry name" value="RAN GTPASE-ACTIVATING PROTEIN 1"/>
    <property type="match status" value="1"/>
</dbReference>
<dbReference type="GO" id="GO:0005829">
    <property type="term" value="C:cytosol"/>
    <property type="evidence" value="ECO:0007669"/>
    <property type="project" value="TreeGrafter"/>
</dbReference>
<dbReference type="OrthoDB" id="333024at2759"/>
<dbReference type="GO" id="GO:0005634">
    <property type="term" value="C:nucleus"/>
    <property type="evidence" value="ECO:0007669"/>
    <property type="project" value="TreeGrafter"/>
</dbReference>
<dbReference type="SMART" id="SM00368">
    <property type="entry name" value="LRR_RI"/>
    <property type="match status" value="8"/>
</dbReference>
<evidence type="ECO:0000256" key="2">
    <source>
        <dbReference type="ARBA" id="ARBA00022614"/>
    </source>
</evidence>
<dbReference type="PANTHER" id="PTHR24113:SF12">
    <property type="entry name" value="RAN GTPASE-ACTIVATING PROTEIN 1"/>
    <property type="match status" value="1"/>
</dbReference>
<sequence>MKPALDMTEEKITKKKKDKVPLPGAKGEPSTAFYSRKKWKDVLQESSLNLQGRALDPRGALIIGTALAKNRYVVSLDLSNNLIGDDGAITVSEMLKSNTSINKLNLSQNGITDIGGIALASAFVPNVTPSGQPGLWNRSLFSLILTGNDLGDDTLLALSNAAACHRDLTFVDLSWNHIGPQGTKCLLRSLQKNPLCNFVLAANKIGDVGTEYLCSALQLYGGKSQTTLNLCMNDISHRGAAAIGKLLSGDERILEVNLAGNTLGFRGVRSLASCFMESKTVVRSLVLRDNMIGDEGAKEIAAIITANVPSLERLDISDNKITDNGSVLIAKSLLSNTHLQVINCQNNVFATKAVPAIEDVIRQSKTITSINLYGSLVSSNHRRQLTTAVNESEGTHVEMGKDPEADGDGTLLEKMEEHLQILADQEAQQKAKEEEEKAKKKKKKKSVA</sequence>
<feature type="compositionally biased region" description="Basic residues" evidence="4">
    <location>
        <begin position="439"/>
        <end position="448"/>
    </location>
</feature>
<organism evidence="5 6">
    <name type="scientific">Angomonas deanei</name>
    <dbReference type="NCBI Taxonomy" id="59799"/>
    <lineage>
        <taxon>Eukaryota</taxon>
        <taxon>Discoba</taxon>
        <taxon>Euglenozoa</taxon>
        <taxon>Kinetoplastea</taxon>
        <taxon>Metakinetoplastina</taxon>
        <taxon>Trypanosomatida</taxon>
        <taxon>Trypanosomatidae</taxon>
        <taxon>Strigomonadinae</taxon>
        <taxon>Angomonas</taxon>
    </lineage>
</organism>
<dbReference type="AlphaFoldDB" id="A0A7G2CTC9"/>
<dbReference type="EMBL" id="LR877170">
    <property type="protein sequence ID" value="CAD2222507.1"/>
    <property type="molecule type" value="Genomic_DNA"/>
</dbReference>
<dbReference type="Pfam" id="PF13516">
    <property type="entry name" value="LRR_6"/>
    <property type="match status" value="5"/>
</dbReference>
<dbReference type="GO" id="GO:0048471">
    <property type="term" value="C:perinuclear region of cytoplasm"/>
    <property type="evidence" value="ECO:0007669"/>
    <property type="project" value="TreeGrafter"/>
</dbReference>
<dbReference type="SUPFAM" id="SSF52047">
    <property type="entry name" value="RNI-like"/>
    <property type="match status" value="1"/>
</dbReference>
<evidence type="ECO:0000256" key="4">
    <source>
        <dbReference type="SAM" id="MobiDB-lite"/>
    </source>
</evidence>
<keyword evidence="6" id="KW-1185">Reference proteome</keyword>
<evidence type="ECO:0000256" key="1">
    <source>
        <dbReference type="ARBA" id="ARBA00022468"/>
    </source>
</evidence>
<feature type="compositionally biased region" description="Basic and acidic residues" evidence="4">
    <location>
        <begin position="427"/>
        <end position="438"/>
    </location>
</feature>
<accession>A0A7G2CTC9</accession>
<dbReference type="GO" id="GO:0031267">
    <property type="term" value="F:small GTPase binding"/>
    <property type="evidence" value="ECO:0007669"/>
    <property type="project" value="TreeGrafter"/>
</dbReference>
<name>A0A7G2CTC9_9TRYP</name>
<dbReference type="Gene3D" id="3.80.10.10">
    <property type="entry name" value="Ribonuclease Inhibitor"/>
    <property type="match status" value="3"/>
</dbReference>
<dbReference type="Proteomes" id="UP000515908">
    <property type="component" value="Chromosome 26"/>
</dbReference>
<dbReference type="InterPro" id="IPR027038">
    <property type="entry name" value="RanGap"/>
</dbReference>
<evidence type="ECO:0000313" key="6">
    <source>
        <dbReference type="Proteomes" id="UP000515908"/>
    </source>
</evidence>
<keyword evidence="2" id="KW-0433">Leucine-rich repeat</keyword>
<keyword evidence="3" id="KW-0677">Repeat</keyword>
<dbReference type="InterPro" id="IPR001611">
    <property type="entry name" value="Leu-rich_rpt"/>
</dbReference>
<dbReference type="GO" id="GO:0006913">
    <property type="term" value="P:nucleocytoplasmic transport"/>
    <property type="evidence" value="ECO:0007669"/>
    <property type="project" value="TreeGrafter"/>
</dbReference>
<gene>
    <name evidence="5" type="ORF">ADEAN_001005100</name>
</gene>
<proteinExistence type="predicted"/>